<accession>Q5B4V3</accession>
<protein>
    <submittedName>
        <fullName evidence="2">Uncharacterized protein</fullName>
    </submittedName>
</protein>
<organism evidence="2 3">
    <name type="scientific">Emericella nidulans (strain FGSC A4 / ATCC 38163 / CBS 112.46 / NRRL 194 / M139)</name>
    <name type="common">Aspergillus nidulans</name>
    <dbReference type="NCBI Taxonomy" id="227321"/>
    <lineage>
        <taxon>Eukaryota</taxon>
        <taxon>Fungi</taxon>
        <taxon>Dikarya</taxon>
        <taxon>Ascomycota</taxon>
        <taxon>Pezizomycotina</taxon>
        <taxon>Eurotiomycetes</taxon>
        <taxon>Eurotiomycetidae</taxon>
        <taxon>Eurotiales</taxon>
        <taxon>Aspergillaceae</taxon>
        <taxon>Aspergillus</taxon>
        <taxon>Aspergillus subgen. Nidulantes</taxon>
    </lineage>
</organism>
<evidence type="ECO:0000313" key="2">
    <source>
        <dbReference type="EMBL" id="CBF77545.1"/>
    </source>
</evidence>
<dbReference type="OMA" id="SVWITEA"/>
<reference evidence="3" key="2">
    <citation type="journal article" date="2009" name="Fungal Genet. Biol.">
        <title>The 2008 update of the Aspergillus nidulans genome annotation: a community effort.</title>
        <authorList>
            <person name="Wortman J.R."/>
            <person name="Gilsenan J.M."/>
            <person name="Joardar V."/>
            <person name="Deegan J."/>
            <person name="Clutterbuck J."/>
            <person name="Andersen M.R."/>
            <person name="Archer D."/>
            <person name="Bencina M."/>
            <person name="Braus G."/>
            <person name="Coutinho P."/>
            <person name="von Dohren H."/>
            <person name="Doonan J."/>
            <person name="Driessen A.J."/>
            <person name="Durek P."/>
            <person name="Espeso E."/>
            <person name="Fekete E."/>
            <person name="Flipphi M."/>
            <person name="Estrada C.G."/>
            <person name="Geysens S."/>
            <person name="Goldman G."/>
            <person name="de Groot P.W."/>
            <person name="Hansen K."/>
            <person name="Harris S.D."/>
            <person name="Heinekamp T."/>
            <person name="Helmstaedt K."/>
            <person name="Henrissat B."/>
            <person name="Hofmann G."/>
            <person name="Homan T."/>
            <person name="Horio T."/>
            <person name="Horiuchi H."/>
            <person name="James S."/>
            <person name="Jones M."/>
            <person name="Karaffa L."/>
            <person name="Karanyi Z."/>
            <person name="Kato M."/>
            <person name="Keller N."/>
            <person name="Kelly D.E."/>
            <person name="Kiel J.A."/>
            <person name="Kim J.M."/>
            <person name="van der Klei I.J."/>
            <person name="Klis F.M."/>
            <person name="Kovalchuk A."/>
            <person name="Krasevec N."/>
            <person name="Kubicek C.P."/>
            <person name="Liu B."/>
            <person name="Maccabe A."/>
            <person name="Meyer V."/>
            <person name="Mirabito P."/>
            <person name="Miskei M."/>
            <person name="Mos M."/>
            <person name="Mullins J."/>
            <person name="Nelson D.R."/>
            <person name="Nielsen J."/>
            <person name="Oakley B.R."/>
            <person name="Osmani S.A."/>
            <person name="Pakula T."/>
            <person name="Paszewski A."/>
            <person name="Paulsen I."/>
            <person name="Pilsyk S."/>
            <person name="Pocsi I."/>
            <person name="Punt P.J."/>
            <person name="Ram A.F."/>
            <person name="Ren Q."/>
            <person name="Robellet X."/>
            <person name="Robson G."/>
            <person name="Seiboth B."/>
            <person name="van Solingen P."/>
            <person name="Specht T."/>
            <person name="Sun J."/>
            <person name="Taheri-Talesh N."/>
            <person name="Takeshita N."/>
            <person name="Ussery D."/>
            <person name="vanKuyk P.A."/>
            <person name="Visser H."/>
            <person name="van de Vondervoort P.J."/>
            <person name="de Vries R.P."/>
            <person name="Walton J."/>
            <person name="Xiang X."/>
            <person name="Xiong Y."/>
            <person name="Zeng A.P."/>
            <person name="Brandt B.W."/>
            <person name="Cornell M.J."/>
            <person name="van den Hondel C.A."/>
            <person name="Visser J."/>
            <person name="Oliver S.G."/>
            <person name="Turner G."/>
        </authorList>
    </citation>
    <scope>GENOME REANNOTATION</scope>
    <source>
        <strain evidence="3">FGSC A4 / ATCC 38163 / CBS 112.46 / NRRL 194 / M139</strain>
    </source>
</reference>
<dbReference type="AlphaFoldDB" id="Q5B4V3"/>
<dbReference type="KEGG" id="ani:ANIA_04427"/>
<dbReference type="EMBL" id="BN001303">
    <property type="protein sequence ID" value="CBF77545.1"/>
    <property type="molecule type" value="Genomic_DNA"/>
</dbReference>
<dbReference type="Proteomes" id="UP000000560">
    <property type="component" value="Chromosome III"/>
</dbReference>
<evidence type="ECO:0000313" key="3">
    <source>
        <dbReference type="Proteomes" id="UP000000560"/>
    </source>
</evidence>
<dbReference type="OrthoDB" id="4187154at2759"/>
<dbReference type="GeneID" id="2872226"/>
<accession>C8V8R2</accession>
<name>Q5B4V3_EMENI</name>
<dbReference type="eggNOG" id="ENOG502SZNV">
    <property type="taxonomic scope" value="Eukaryota"/>
</dbReference>
<proteinExistence type="predicted"/>
<gene>
    <name evidence="2" type="ORF">ANIA_04427</name>
</gene>
<sequence>MLPPQGRPNLHNLELLKELLLSGDIWVSQAPEIRLDTRITFVPDMHPSFARFVSQLGDSICKAKMWSDLELSVSYKSCVYGPEQTPTYILSFGIQRSFGLVQRATPRLPKILKDVSDAIPPGEIPAVHMTSIDVRMEYSHKTSQCTRSGQQGCDDGGNNIVQLVRFNDRVCQGTYWPDDNLTVIEADDGRLEIDAEEMSEGWQLPDHSIPRKSFSEFGALFQEGLKTLIFGDTALRRKKNRTGPDDFKSLSRIAPSIFKLGYREAINQRSRLMPSIAKSLASMLKRSNDQILRDKLAVGETVFASDLRSPASTGGDSTRSMIKTRLWAVAQKRLYSSPTLKHSTPCSDHMLGTDGNDRAWDETLLSETMTEELVYIGNGPVDANNDLDFQSDICSNDNELYLDIDAEKAEEESHSIMILEDFHTECSVPIDKLTPTPPYTRTSSVPLSFGDRSEINPNQEMLDMDPDPAEDFASPSSQASPLQNHDVCDRSCIEFRGDDIIPSQVQISFNCSQKLDWEQLVGNGEEEYDMEMLCNNF</sequence>
<dbReference type="HOGENOM" id="CLU_507154_0_0_1"/>
<reference evidence="3" key="1">
    <citation type="journal article" date="2005" name="Nature">
        <title>Sequencing of Aspergillus nidulans and comparative analysis with A. fumigatus and A. oryzae.</title>
        <authorList>
            <person name="Galagan J.E."/>
            <person name="Calvo S.E."/>
            <person name="Cuomo C."/>
            <person name="Ma L.J."/>
            <person name="Wortman J.R."/>
            <person name="Batzoglou S."/>
            <person name="Lee S.I."/>
            <person name="Basturkmen M."/>
            <person name="Spevak C.C."/>
            <person name="Clutterbuck J."/>
            <person name="Kapitonov V."/>
            <person name="Jurka J."/>
            <person name="Scazzocchio C."/>
            <person name="Farman M."/>
            <person name="Butler J."/>
            <person name="Purcell S."/>
            <person name="Harris S."/>
            <person name="Braus G.H."/>
            <person name="Draht O."/>
            <person name="Busch S."/>
            <person name="D'Enfert C."/>
            <person name="Bouchier C."/>
            <person name="Goldman G.H."/>
            <person name="Bell-Pedersen D."/>
            <person name="Griffiths-Jones S."/>
            <person name="Doonan J.H."/>
            <person name="Yu J."/>
            <person name="Vienken K."/>
            <person name="Pain A."/>
            <person name="Freitag M."/>
            <person name="Selker E.U."/>
            <person name="Archer D.B."/>
            <person name="Penalva M.A."/>
            <person name="Oakley B.R."/>
            <person name="Momany M."/>
            <person name="Tanaka T."/>
            <person name="Kumagai T."/>
            <person name="Asai K."/>
            <person name="Machida M."/>
            <person name="Nierman W.C."/>
            <person name="Denning D.W."/>
            <person name="Caddick M."/>
            <person name="Hynes M."/>
            <person name="Paoletti M."/>
            <person name="Fischer R."/>
            <person name="Miller B."/>
            <person name="Dyer P."/>
            <person name="Sachs M.S."/>
            <person name="Osmani S.A."/>
            <person name="Birren B.W."/>
        </authorList>
    </citation>
    <scope>NUCLEOTIDE SEQUENCE [LARGE SCALE GENOMIC DNA]</scope>
    <source>
        <strain evidence="3">FGSC A4 / ATCC 38163 / CBS 112.46 / NRRL 194 / M139</strain>
    </source>
</reference>
<dbReference type="RefSeq" id="XP_662031.1">
    <property type="nucleotide sequence ID" value="XM_656939.1"/>
</dbReference>
<feature type="region of interest" description="Disordered" evidence="1">
    <location>
        <begin position="433"/>
        <end position="452"/>
    </location>
</feature>
<dbReference type="InParanoid" id="Q5B4V3"/>
<keyword evidence="3" id="KW-1185">Reference proteome</keyword>
<evidence type="ECO:0000256" key="1">
    <source>
        <dbReference type="SAM" id="MobiDB-lite"/>
    </source>
</evidence>